<dbReference type="EMBL" id="LWMW01000117">
    <property type="protein sequence ID" value="KZX15480.1"/>
    <property type="molecule type" value="Genomic_DNA"/>
</dbReference>
<dbReference type="AlphaFoldDB" id="A0A166DDM7"/>
<evidence type="ECO:0000313" key="2">
    <source>
        <dbReference type="Proteomes" id="UP000077275"/>
    </source>
</evidence>
<accession>A0A166DDM7</accession>
<proteinExistence type="predicted"/>
<keyword evidence="2" id="KW-1185">Reference proteome</keyword>
<evidence type="ECO:0000313" key="1">
    <source>
        <dbReference type="EMBL" id="KZX15480.1"/>
    </source>
</evidence>
<comment type="caution">
    <text evidence="1">The sequence shown here is derived from an EMBL/GenBank/DDBJ whole genome shotgun (WGS) entry which is preliminary data.</text>
</comment>
<sequence>MNLFIIYIFFHFFKKLDGVKNCSFSIFFMIFNMILCSVLEPKFHFDEFFTDDIYFLHEKLVKNSLNLYIMVDKDCGVKIKSITHDISICSIDYNLFDFSFFLSIFEKKN</sequence>
<gene>
    <name evidence="1" type="ORF">MBCUT_14750</name>
</gene>
<dbReference type="Proteomes" id="UP000077275">
    <property type="component" value="Unassembled WGS sequence"/>
</dbReference>
<dbReference type="PATRIC" id="fig|47311.3.peg.1609"/>
<organism evidence="1 2">
    <name type="scientific">Methanobrevibacter cuticularis</name>
    <dbReference type="NCBI Taxonomy" id="47311"/>
    <lineage>
        <taxon>Archaea</taxon>
        <taxon>Methanobacteriati</taxon>
        <taxon>Methanobacteriota</taxon>
        <taxon>Methanomada group</taxon>
        <taxon>Methanobacteria</taxon>
        <taxon>Methanobacteriales</taxon>
        <taxon>Methanobacteriaceae</taxon>
        <taxon>Methanobrevibacter</taxon>
    </lineage>
</organism>
<reference evidence="1 2" key="1">
    <citation type="submission" date="2016-04" db="EMBL/GenBank/DDBJ databases">
        <title>Genome sequence of Methanobrevibacter cuticularis DSM 11139.</title>
        <authorList>
            <person name="Poehlein A."/>
            <person name="Seedorf H."/>
            <person name="Daniel R."/>
        </authorList>
    </citation>
    <scope>NUCLEOTIDE SEQUENCE [LARGE SCALE GENOMIC DNA]</scope>
    <source>
        <strain evidence="1 2">DSM 11139</strain>
    </source>
</reference>
<protein>
    <submittedName>
        <fullName evidence="1">Uncharacterized protein</fullName>
    </submittedName>
</protein>
<name>A0A166DDM7_9EURY</name>